<evidence type="ECO:0000313" key="3">
    <source>
        <dbReference type="Proteomes" id="UP001470230"/>
    </source>
</evidence>
<gene>
    <name evidence="2" type="ORF">M9Y10_035363</name>
</gene>
<dbReference type="PANTHER" id="PTHR10857:SF106">
    <property type="entry name" value="C2 DOMAIN-CONTAINING PROTEIN"/>
    <property type="match status" value="1"/>
</dbReference>
<dbReference type="InterPro" id="IPR045052">
    <property type="entry name" value="Copine"/>
</dbReference>
<dbReference type="InterPro" id="IPR035892">
    <property type="entry name" value="C2_domain_sf"/>
</dbReference>
<sequence length="526" mass="60599">MDCYSDYEYSKSTSPRMVAAHVNAIRKIYHNDNGVRIINIHVSAGDLPNDGKNRPDFICVMSTFGAKKWEKYARTEVSWESKVHEWVRPFTITYDPNGLHLLHFDIFQIISDLFSLKHQRRVCECEIDINALINSKDKCVIAPLVEVLDENYMVEAKGSYYLTIKYTDVDLSLFGSYFIRTSFIHKLPKKIIKPHIFFTIETQNHIPIFVSDTHKLHKVIQFDMFEINKQFIVQKDNAPLIFHVHDNFNSNEVIGSFETTLQALTGASKAQEEVLNRDGKTIGYFEFYFFRSVDTPRVDDMRLRGILIRSIYAIDFSAGVNCCDDYVMVLREIGNSLNFIAQMKPFQAFGFGLFKNQPKETLFSISNEKKNTFSSIQKIMNGFKKTLAKTITPHNSLLAPVIKHCKQDAIDKWKENNVFSIVTIITDGKILDLNKAINEIVLCDQVPICFLLITNKKPKNILVKSFTNIHGIVTNSEGKKTKRRIIRLLYYANSIVNKPHNLRKAGDAVVKMIQEWGEVYCFPNKE</sequence>
<evidence type="ECO:0000313" key="2">
    <source>
        <dbReference type="EMBL" id="KAK8890585.1"/>
    </source>
</evidence>
<comment type="caution">
    <text evidence="2">The sequence shown here is derived from an EMBL/GenBank/DDBJ whole genome shotgun (WGS) entry which is preliminary data.</text>
</comment>
<proteinExistence type="predicted"/>
<dbReference type="SUPFAM" id="SSF49562">
    <property type="entry name" value="C2 domain (Calcium/lipid-binding domain, CaLB)"/>
    <property type="match status" value="1"/>
</dbReference>
<dbReference type="InterPro" id="IPR010734">
    <property type="entry name" value="Copine_C"/>
</dbReference>
<keyword evidence="3" id="KW-1185">Reference proteome</keyword>
<name>A0ABR2KKR3_9EUKA</name>
<dbReference type="Pfam" id="PF07002">
    <property type="entry name" value="Copine"/>
    <property type="match status" value="1"/>
</dbReference>
<organism evidence="2 3">
    <name type="scientific">Tritrichomonas musculus</name>
    <dbReference type="NCBI Taxonomy" id="1915356"/>
    <lineage>
        <taxon>Eukaryota</taxon>
        <taxon>Metamonada</taxon>
        <taxon>Parabasalia</taxon>
        <taxon>Tritrichomonadida</taxon>
        <taxon>Tritrichomonadidae</taxon>
        <taxon>Tritrichomonas</taxon>
    </lineage>
</organism>
<feature type="domain" description="Copine C-terminal" evidence="1">
    <location>
        <begin position="324"/>
        <end position="454"/>
    </location>
</feature>
<accession>A0ABR2KKR3</accession>
<protein>
    <recommendedName>
        <fullName evidence="1">Copine C-terminal domain-containing protein</fullName>
    </recommendedName>
</protein>
<dbReference type="Proteomes" id="UP001470230">
    <property type="component" value="Unassembled WGS sequence"/>
</dbReference>
<dbReference type="EMBL" id="JAPFFF010000005">
    <property type="protein sequence ID" value="KAK8890585.1"/>
    <property type="molecule type" value="Genomic_DNA"/>
</dbReference>
<dbReference type="PANTHER" id="PTHR10857">
    <property type="entry name" value="COPINE"/>
    <property type="match status" value="1"/>
</dbReference>
<evidence type="ECO:0000259" key="1">
    <source>
        <dbReference type="Pfam" id="PF07002"/>
    </source>
</evidence>
<reference evidence="2 3" key="1">
    <citation type="submission" date="2024-04" db="EMBL/GenBank/DDBJ databases">
        <title>Tritrichomonas musculus Genome.</title>
        <authorList>
            <person name="Alves-Ferreira E."/>
            <person name="Grigg M."/>
            <person name="Lorenzi H."/>
            <person name="Galac M."/>
        </authorList>
    </citation>
    <scope>NUCLEOTIDE SEQUENCE [LARGE SCALE GENOMIC DNA]</scope>
    <source>
        <strain evidence="2 3">EAF2021</strain>
    </source>
</reference>